<name>A0ABT1QYT0_9GAMM</name>
<dbReference type="Gene3D" id="3.30.70.1290">
    <property type="entry name" value="Transposase IS200-like"/>
    <property type="match status" value="1"/>
</dbReference>
<evidence type="ECO:0008006" key="3">
    <source>
        <dbReference type="Google" id="ProtNLM"/>
    </source>
</evidence>
<dbReference type="RefSeq" id="WP_255916642.1">
    <property type="nucleotide sequence ID" value="NZ_JANFQO010000031.1"/>
</dbReference>
<evidence type="ECO:0000313" key="2">
    <source>
        <dbReference type="Proteomes" id="UP001165498"/>
    </source>
</evidence>
<dbReference type="PANTHER" id="PTHR34322">
    <property type="entry name" value="TRANSPOSASE, Y1_TNP DOMAIN-CONTAINING"/>
    <property type="match status" value="1"/>
</dbReference>
<gene>
    <name evidence="1" type="ORF">NM961_22290</name>
</gene>
<dbReference type="EMBL" id="JANFQO010000031">
    <property type="protein sequence ID" value="MCQ4167455.1"/>
    <property type="molecule type" value="Genomic_DNA"/>
</dbReference>
<organism evidence="1 2">
    <name type="scientific">Tahibacter harae</name>
    <dbReference type="NCBI Taxonomy" id="2963937"/>
    <lineage>
        <taxon>Bacteria</taxon>
        <taxon>Pseudomonadati</taxon>
        <taxon>Pseudomonadota</taxon>
        <taxon>Gammaproteobacteria</taxon>
        <taxon>Lysobacterales</taxon>
        <taxon>Rhodanobacteraceae</taxon>
        <taxon>Tahibacter</taxon>
    </lineage>
</organism>
<sequence length="283" mass="31612">MTGRDFEHRKNWVRERLHLLGECFAVAIHAYAVMSNHLHIVLQFNATVSAAWSDEETASHWIRLFPPREDSDSARALKRQALLADPGRLALVRTRLGSLSWFMRCLAEPIARRANREDHCTGRFWEGRFRCQLLCDERAVLAAMAYVDLNPIRAGVVDTLDATAHTSASERIDLVRHGLPPAELLRPVAGTLPASLSISTADYLQILDWTGRALAPGKRGRIAEGAPAILAVIDRDARRWAMRVSSYRGGWARAAGGAQDLIDLAARIGQRWLQGIRLAWRLS</sequence>
<reference evidence="1" key="1">
    <citation type="submission" date="2022-07" db="EMBL/GenBank/DDBJ databases">
        <title>Tahibacter sp., a new gammaproteobacterium isolated from the silt sample collected at pig farm.</title>
        <authorList>
            <person name="Chen H."/>
        </authorList>
    </citation>
    <scope>NUCLEOTIDE SEQUENCE</scope>
    <source>
        <strain evidence="1">P2K</strain>
    </source>
</reference>
<dbReference type="PANTHER" id="PTHR34322:SF2">
    <property type="entry name" value="TRANSPOSASE IS200-LIKE DOMAIN-CONTAINING PROTEIN"/>
    <property type="match status" value="1"/>
</dbReference>
<accession>A0ABT1QYT0</accession>
<protein>
    <recommendedName>
        <fullName evidence="3">Transposase IS200-like domain-containing protein</fullName>
    </recommendedName>
</protein>
<keyword evidence="2" id="KW-1185">Reference proteome</keyword>
<proteinExistence type="predicted"/>
<dbReference type="SUPFAM" id="SSF143422">
    <property type="entry name" value="Transposase IS200-like"/>
    <property type="match status" value="1"/>
</dbReference>
<dbReference type="Proteomes" id="UP001165498">
    <property type="component" value="Unassembled WGS sequence"/>
</dbReference>
<evidence type="ECO:0000313" key="1">
    <source>
        <dbReference type="EMBL" id="MCQ4167455.1"/>
    </source>
</evidence>
<dbReference type="InterPro" id="IPR036515">
    <property type="entry name" value="Transposase_17_sf"/>
</dbReference>
<comment type="caution">
    <text evidence="1">The sequence shown here is derived from an EMBL/GenBank/DDBJ whole genome shotgun (WGS) entry which is preliminary data.</text>
</comment>